<feature type="domain" description="Activator of Hsp90 ATPase homologue 1/2-like C-terminal" evidence="2">
    <location>
        <begin position="11"/>
        <end position="129"/>
    </location>
</feature>
<accession>A0A840ENH6</accession>
<dbReference type="EMBL" id="JACIFO010000003">
    <property type="protein sequence ID" value="MBB4118621.1"/>
    <property type="molecule type" value="Genomic_DNA"/>
</dbReference>
<dbReference type="InterPro" id="IPR023393">
    <property type="entry name" value="START-like_dom_sf"/>
</dbReference>
<dbReference type="InterPro" id="IPR013538">
    <property type="entry name" value="ASHA1/2-like_C"/>
</dbReference>
<dbReference type="Proteomes" id="UP000553034">
    <property type="component" value="Unassembled WGS sequence"/>
</dbReference>
<dbReference type="Gene3D" id="3.30.530.20">
    <property type="match status" value="1"/>
</dbReference>
<organism evidence="3 4">
    <name type="scientific">Mesonia hippocampi</name>
    <dbReference type="NCBI Taxonomy" id="1628250"/>
    <lineage>
        <taxon>Bacteria</taxon>
        <taxon>Pseudomonadati</taxon>
        <taxon>Bacteroidota</taxon>
        <taxon>Flavobacteriia</taxon>
        <taxon>Flavobacteriales</taxon>
        <taxon>Flavobacteriaceae</taxon>
        <taxon>Mesonia</taxon>
    </lineage>
</organism>
<proteinExistence type="inferred from homology"/>
<dbReference type="Pfam" id="PF08327">
    <property type="entry name" value="AHSA1"/>
    <property type="match status" value="1"/>
</dbReference>
<reference evidence="3 4" key="1">
    <citation type="submission" date="2020-08" db="EMBL/GenBank/DDBJ databases">
        <title>Genomic Encyclopedia of Type Strains, Phase IV (KMG-IV): sequencing the most valuable type-strain genomes for metagenomic binning, comparative biology and taxonomic classification.</title>
        <authorList>
            <person name="Goeker M."/>
        </authorList>
    </citation>
    <scope>NUCLEOTIDE SEQUENCE [LARGE SCALE GENOMIC DNA]</scope>
    <source>
        <strain evidence="3 4">DSM 29568</strain>
    </source>
</reference>
<evidence type="ECO:0000313" key="4">
    <source>
        <dbReference type="Proteomes" id="UP000553034"/>
    </source>
</evidence>
<dbReference type="RefSeq" id="WP_183476878.1">
    <property type="nucleotide sequence ID" value="NZ_JACIFO010000003.1"/>
</dbReference>
<name>A0A840ENH6_9FLAO</name>
<evidence type="ECO:0000256" key="1">
    <source>
        <dbReference type="ARBA" id="ARBA00006817"/>
    </source>
</evidence>
<protein>
    <submittedName>
        <fullName evidence="3">Uncharacterized protein YndB with AHSA1/START domain</fullName>
    </submittedName>
</protein>
<keyword evidence="4" id="KW-1185">Reference proteome</keyword>
<dbReference type="CDD" id="cd07814">
    <property type="entry name" value="SRPBCC_CalC_Aha1-like"/>
    <property type="match status" value="1"/>
</dbReference>
<dbReference type="SUPFAM" id="SSF55961">
    <property type="entry name" value="Bet v1-like"/>
    <property type="match status" value="1"/>
</dbReference>
<comment type="similarity">
    <text evidence="1">Belongs to the AHA1 family.</text>
</comment>
<evidence type="ECO:0000259" key="2">
    <source>
        <dbReference type="Pfam" id="PF08327"/>
    </source>
</evidence>
<evidence type="ECO:0000313" key="3">
    <source>
        <dbReference type="EMBL" id="MBB4118621.1"/>
    </source>
</evidence>
<sequence>MESIEQVNYIKAPIESVYQALTSEEGLGEVWTNKLKVKPEVGFVNEFDFDEGYITKMKTIELKENAKIIWECIASDKEWVGTTISFELSEKDNVTAVVLKHSNWRELTEFYQWCNYNWAMFLFSLKTYCENQKGLPYQERKF</sequence>
<dbReference type="AlphaFoldDB" id="A0A840ENH6"/>
<gene>
    <name evidence="3" type="ORF">GGR32_000901</name>
</gene>
<comment type="caution">
    <text evidence="3">The sequence shown here is derived from an EMBL/GenBank/DDBJ whole genome shotgun (WGS) entry which is preliminary data.</text>
</comment>